<dbReference type="Pfam" id="PF13000">
    <property type="entry name" value="Acatn"/>
    <property type="match status" value="2"/>
</dbReference>
<dbReference type="InterPro" id="IPR036259">
    <property type="entry name" value="MFS_trans_sf"/>
</dbReference>
<dbReference type="InterPro" id="IPR004752">
    <property type="entry name" value="AmpG_permease/AT-1"/>
</dbReference>
<dbReference type="InterPro" id="IPR024371">
    <property type="entry name" value="AcetylCoA_trans_1-like"/>
</dbReference>
<dbReference type="SUPFAM" id="SSF103473">
    <property type="entry name" value="MFS general substrate transporter"/>
    <property type="match status" value="1"/>
</dbReference>
<feature type="transmembrane region" description="Helical" evidence="5">
    <location>
        <begin position="275"/>
        <end position="295"/>
    </location>
</feature>
<evidence type="ECO:0000256" key="1">
    <source>
        <dbReference type="ARBA" id="ARBA00004141"/>
    </source>
</evidence>
<dbReference type="FunCoup" id="A0A1C7NDK0">
    <property type="interactions" value="132"/>
</dbReference>
<sequence length="569" mass="63922">MRTPAYIFPTLDDEPIVPSLSDFHNKKEISKTTSVSSMDHQTTSTTLRTSTKKPLSKDEVEELELDEFIKDKKQHDVDTIVPEEAQTLNKRDYGNFALLVLLYLLQGVPVGLSFGSIPFLLKAKLSYSQIGLFSLSSWPYSLKLLWSPIVDAVYNPTLGRRKSWIVPIQIMTGILFYLLGSQIDTMMSAEHIPIYTLTYSFLTTIFFCATQDIAVDGWALTLLSKESLSYASTAQTIGLNCGYFLSFTVFLSFNSSEFSNKYLRNEPKDVGVLGLGEYMRFWAFMYLIITAYLVFFKKETNVEDEESQLGIRGVYSTIWKICKLPHMRSFVLVLLVSKIGFICHEAVTSLKLLEKGFSREDLAFSVLLDFPLQIFFGYYAAKWSNGTRPLKPWLYAFYGRLACSALGMLIVAGFPQNQPVGIVYFGLIMLSTVLSSFMSTVQFVSISAFMTSIADPVIGGTYMTLLNTFSNFGGTWPKFFVLEAVDQFTVNTCTVPDKLGQVISCAAETGKELCQQLEGTCQLEKDGYYVVGTLCVVVGLAMLLGYIKPSVKQLERYPKKMWRLASSDK</sequence>
<name>A0A1C7NDK0_9FUNG</name>
<dbReference type="OrthoDB" id="6415790at2759"/>
<dbReference type="FunFam" id="1.20.1250.20:FF:000289">
    <property type="entry name" value="Acetyl-coenzyme A transporter 1"/>
    <property type="match status" value="1"/>
</dbReference>
<dbReference type="InParanoid" id="A0A1C7NDK0"/>
<proteinExistence type="predicted"/>
<keyword evidence="7" id="KW-1185">Reference proteome</keyword>
<dbReference type="AlphaFoldDB" id="A0A1C7NDK0"/>
<keyword evidence="2 5" id="KW-0812">Transmembrane</keyword>
<feature type="transmembrane region" description="Helical" evidence="5">
    <location>
        <begin position="96"/>
        <end position="121"/>
    </location>
</feature>
<reference evidence="6 7" key="1">
    <citation type="submission" date="2016-03" db="EMBL/GenBank/DDBJ databases">
        <title>Choanephora cucurbitarum.</title>
        <authorList>
            <person name="Min B."/>
            <person name="Park H."/>
            <person name="Park J.-H."/>
            <person name="Shin H.-D."/>
            <person name="Choi I.-G."/>
        </authorList>
    </citation>
    <scope>NUCLEOTIDE SEQUENCE [LARGE SCALE GENOMIC DNA]</scope>
    <source>
        <strain evidence="6 7">KUS-F28377</strain>
    </source>
</reference>
<feature type="transmembrane region" description="Helical" evidence="5">
    <location>
        <begin position="362"/>
        <end position="381"/>
    </location>
</feature>
<evidence type="ECO:0000256" key="3">
    <source>
        <dbReference type="ARBA" id="ARBA00022989"/>
    </source>
</evidence>
<gene>
    <name evidence="6" type="ORF">A0J61_05108</name>
</gene>
<evidence type="ECO:0000256" key="4">
    <source>
        <dbReference type="ARBA" id="ARBA00023136"/>
    </source>
</evidence>
<keyword evidence="4 5" id="KW-0472">Membrane</keyword>
<dbReference type="GO" id="GO:0008521">
    <property type="term" value="F:acetyl-CoA transmembrane transporter activity"/>
    <property type="evidence" value="ECO:0007669"/>
    <property type="project" value="InterPro"/>
</dbReference>
<dbReference type="Gene3D" id="1.20.1250.20">
    <property type="entry name" value="MFS general substrate transporter like domains"/>
    <property type="match status" value="1"/>
</dbReference>
<accession>A0A1C7NDK0</accession>
<dbReference type="GO" id="GO:0016020">
    <property type="term" value="C:membrane"/>
    <property type="evidence" value="ECO:0007669"/>
    <property type="project" value="UniProtKB-SubCell"/>
</dbReference>
<dbReference type="STRING" id="101091.A0A1C7NDK0"/>
<dbReference type="PANTHER" id="PTHR12778:SF9">
    <property type="entry name" value="ACETYL-COENZYME A TRANSPORTER 1"/>
    <property type="match status" value="1"/>
</dbReference>
<evidence type="ECO:0000256" key="5">
    <source>
        <dbReference type="SAM" id="Phobius"/>
    </source>
</evidence>
<feature type="transmembrane region" description="Helical" evidence="5">
    <location>
        <begin position="527"/>
        <end position="547"/>
    </location>
</feature>
<feature type="transmembrane region" description="Helical" evidence="5">
    <location>
        <begin position="192"/>
        <end position="214"/>
    </location>
</feature>
<dbReference type="GO" id="GO:0035348">
    <property type="term" value="P:acetyl-CoA transmembrane transport"/>
    <property type="evidence" value="ECO:0007669"/>
    <property type="project" value="InterPro"/>
</dbReference>
<dbReference type="PANTHER" id="PTHR12778">
    <property type="entry name" value="SOLUTE CARRIER FAMILY 33 ACETYL-COA TRANSPORTER -RELATED"/>
    <property type="match status" value="1"/>
</dbReference>
<evidence type="ECO:0000313" key="6">
    <source>
        <dbReference type="EMBL" id="OBZ86839.1"/>
    </source>
</evidence>
<organism evidence="6 7">
    <name type="scientific">Choanephora cucurbitarum</name>
    <dbReference type="NCBI Taxonomy" id="101091"/>
    <lineage>
        <taxon>Eukaryota</taxon>
        <taxon>Fungi</taxon>
        <taxon>Fungi incertae sedis</taxon>
        <taxon>Mucoromycota</taxon>
        <taxon>Mucoromycotina</taxon>
        <taxon>Mucoromycetes</taxon>
        <taxon>Mucorales</taxon>
        <taxon>Mucorineae</taxon>
        <taxon>Choanephoraceae</taxon>
        <taxon>Choanephoroideae</taxon>
        <taxon>Choanephora</taxon>
    </lineage>
</organism>
<feature type="transmembrane region" description="Helical" evidence="5">
    <location>
        <begin position="421"/>
        <end position="444"/>
    </location>
</feature>
<protein>
    <recommendedName>
        <fullName evidence="8">Acetyl-coenzyme A transporter 1</fullName>
    </recommendedName>
</protein>
<evidence type="ECO:0000313" key="7">
    <source>
        <dbReference type="Proteomes" id="UP000093000"/>
    </source>
</evidence>
<dbReference type="Proteomes" id="UP000093000">
    <property type="component" value="Unassembled WGS sequence"/>
</dbReference>
<evidence type="ECO:0000256" key="2">
    <source>
        <dbReference type="ARBA" id="ARBA00022692"/>
    </source>
</evidence>
<keyword evidence="3 5" id="KW-1133">Transmembrane helix</keyword>
<feature type="transmembrane region" description="Helical" evidence="5">
    <location>
        <begin position="329"/>
        <end position="350"/>
    </location>
</feature>
<feature type="transmembrane region" description="Helical" evidence="5">
    <location>
        <begin position="393"/>
        <end position="414"/>
    </location>
</feature>
<dbReference type="EMBL" id="LUGH01000267">
    <property type="protein sequence ID" value="OBZ86839.1"/>
    <property type="molecule type" value="Genomic_DNA"/>
</dbReference>
<evidence type="ECO:0008006" key="8">
    <source>
        <dbReference type="Google" id="ProtNLM"/>
    </source>
</evidence>
<comment type="caution">
    <text evidence="6">The sequence shown here is derived from an EMBL/GenBank/DDBJ whole genome shotgun (WGS) entry which is preliminary data.</text>
</comment>
<feature type="transmembrane region" description="Helical" evidence="5">
    <location>
        <begin position="164"/>
        <end position="180"/>
    </location>
</feature>
<comment type="subcellular location">
    <subcellularLocation>
        <location evidence="1">Membrane</location>
        <topology evidence="1">Multi-pass membrane protein</topology>
    </subcellularLocation>
</comment>